<organism evidence="1 2">
    <name type="scientific">Bacillus subtilis</name>
    <dbReference type="NCBI Taxonomy" id="1423"/>
    <lineage>
        <taxon>Bacteria</taxon>
        <taxon>Bacillati</taxon>
        <taxon>Bacillota</taxon>
        <taxon>Bacilli</taxon>
        <taxon>Bacillales</taxon>
        <taxon>Bacillaceae</taxon>
        <taxon>Bacillus</taxon>
    </lineage>
</organism>
<evidence type="ECO:0000313" key="2">
    <source>
        <dbReference type="Proteomes" id="UP001217185"/>
    </source>
</evidence>
<gene>
    <name evidence="1" type="ORF">P5658_25395</name>
</gene>
<protein>
    <submittedName>
        <fullName evidence="1">Uncharacterized protein</fullName>
    </submittedName>
</protein>
<accession>A0AC61YXB6</accession>
<reference evidence="1" key="1">
    <citation type="submission" date="2025-02" db="EMBL/GenBank/DDBJ databases">
        <title>Complete genome sequences of 52 Bacillus and Priestia strains isolated from West-African fermentations and 26 reference strains from the DSMZ collection.</title>
        <authorList>
            <person name="Wiedenbein E.S."/>
            <person name="Canoy T.S."/>
            <person name="Hui Y."/>
            <person name="Parkouda C."/>
            <person name="Dawende C."/>
            <person name="Ametefe E."/>
            <person name="Jespersen L."/>
            <person name="Nielsen D.S."/>
        </authorList>
    </citation>
    <scope>NUCLEOTIDE SEQUENCE</scope>
    <source>
        <strain evidence="1">PRO122</strain>
    </source>
</reference>
<dbReference type="EMBL" id="CP121756">
    <property type="protein sequence ID" value="WGE07645.1"/>
    <property type="molecule type" value="Genomic_DNA"/>
</dbReference>
<evidence type="ECO:0000313" key="1">
    <source>
        <dbReference type="EMBL" id="WGE07645.1"/>
    </source>
</evidence>
<name>A0AC61YXB6_BACIU</name>
<proteinExistence type="predicted"/>
<sequence length="51" mass="5523">MLIAFKIALLLVLIISLVGVVGEEKDFQLRSHLTAICIAAIIGNIVTYVLL</sequence>
<dbReference type="Proteomes" id="UP001217185">
    <property type="component" value="Chromosome"/>
</dbReference>